<organism evidence="2 3">
    <name type="scientific">Clostridium aciditolerans</name>
    <dbReference type="NCBI Taxonomy" id="339861"/>
    <lineage>
        <taxon>Bacteria</taxon>
        <taxon>Bacillati</taxon>
        <taxon>Bacillota</taxon>
        <taxon>Clostridia</taxon>
        <taxon>Eubacteriales</taxon>
        <taxon>Clostridiaceae</taxon>
        <taxon>Clostridium</taxon>
    </lineage>
</organism>
<evidence type="ECO:0000256" key="1">
    <source>
        <dbReference type="SAM" id="Phobius"/>
    </source>
</evidence>
<dbReference type="InterPro" id="IPR006750">
    <property type="entry name" value="YdcZ"/>
</dbReference>
<feature type="transmembrane region" description="Helical" evidence="1">
    <location>
        <begin position="6"/>
        <end position="22"/>
    </location>
</feature>
<keyword evidence="1" id="KW-0812">Transmembrane</keyword>
<keyword evidence="1" id="KW-1133">Transmembrane helix</keyword>
<gene>
    <name evidence="2" type="ORF">I6U51_16030</name>
</gene>
<keyword evidence="3" id="KW-1185">Reference proteome</keyword>
<dbReference type="AlphaFoldDB" id="A0A934I0P4"/>
<dbReference type="Pfam" id="PF04657">
    <property type="entry name" value="DMT_YdcZ"/>
    <property type="match status" value="1"/>
</dbReference>
<keyword evidence="1" id="KW-0472">Membrane</keyword>
<dbReference type="EMBL" id="JAEEGB010000019">
    <property type="protein sequence ID" value="MBI6874193.1"/>
    <property type="molecule type" value="Genomic_DNA"/>
</dbReference>
<protein>
    <submittedName>
        <fullName evidence="2">DMT family transporter</fullName>
    </submittedName>
</protein>
<dbReference type="PANTHER" id="PTHR34821">
    <property type="entry name" value="INNER MEMBRANE PROTEIN YDCZ"/>
    <property type="match status" value="1"/>
</dbReference>
<feature type="transmembrane region" description="Helical" evidence="1">
    <location>
        <begin position="93"/>
        <end position="115"/>
    </location>
</feature>
<dbReference type="PANTHER" id="PTHR34821:SF2">
    <property type="entry name" value="INNER MEMBRANE PROTEIN YDCZ"/>
    <property type="match status" value="1"/>
</dbReference>
<feature type="transmembrane region" description="Helical" evidence="1">
    <location>
        <begin position="121"/>
        <end position="139"/>
    </location>
</feature>
<sequence length="154" mass="16984">MLYIFLSFLTGITIVINMMLNGKLAQREGMINGVFINYSMATISSIMLCAVMIKSMPAYSSIGAIPLPYFLGGLIGVLTTYLFNIIVPKVPAVYIVILRFIGQMLTSAIIDYIYLDIFSRGKVIGGLLFLIGLIINAKVDNKYAQKNLKLSENV</sequence>
<reference evidence="2" key="1">
    <citation type="submission" date="2020-12" db="EMBL/GenBank/DDBJ databases">
        <title>Clostridium thailandense sp. nov., a novel acetogenic bacterium isolated from peat land soil in Thailand.</title>
        <authorList>
            <person name="Chaikitkaew S."/>
            <person name="Birkeland N.K."/>
        </authorList>
    </citation>
    <scope>NUCLEOTIDE SEQUENCE</scope>
    <source>
        <strain evidence="2">DSM 17425</strain>
    </source>
</reference>
<dbReference type="Proteomes" id="UP000622687">
    <property type="component" value="Unassembled WGS sequence"/>
</dbReference>
<dbReference type="GO" id="GO:0005886">
    <property type="term" value="C:plasma membrane"/>
    <property type="evidence" value="ECO:0007669"/>
    <property type="project" value="TreeGrafter"/>
</dbReference>
<dbReference type="RefSeq" id="WP_211143598.1">
    <property type="nucleotide sequence ID" value="NZ_JAEEGB010000019.1"/>
</dbReference>
<proteinExistence type="predicted"/>
<feature type="transmembrane region" description="Helical" evidence="1">
    <location>
        <begin position="34"/>
        <end position="53"/>
    </location>
</feature>
<evidence type="ECO:0000313" key="3">
    <source>
        <dbReference type="Proteomes" id="UP000622687"/>
    </source>
</evidence>
<comment type="caution">
    <text evidence="2">The sequence shown here is derived from an EMBL/GenBank/DDBJ whole genome shotgun (WGS) entry which is preliminary data.</text>
</comment>
<accession>A0A934I0P4</accession>
<evidence type="ECO:0000313" key="2">
    <source>
        <dbReference type="EMBL" id="MBI6874193.1"/>
    </source>
</evidence>
<name>A0A934I0P4_9CLOT</name>
<feature type="transmembrane region" description="Helical" evidence="1">
    <location>
        <begin position="65"/>
        <end position="86"/>
    </location>
</feature>